<evidence type="ECO:0000256" key="6">
    <source>
        <dbReference type="PIRSR" id="PIRSR602129-50"/>
    </source>
</evidence>
<evidence type="ECO:0000256" key="3">
    <source>
        <dbReference type="ARBA" id="ARBA00022793"/>
    </source>
</evidence>
<protein>
    <recommendedName>
        <fullName evidence="10">Aromatic-L-amino-acid decarboxylase</fullName>
    </recommendedName>
</protein>
<evidence type="ECO:0000256" key="4">
    <source>
        <dbReference type="ARBA" id="ARBA00022898"/>
    </source>
</evidence>
<dbReference type="InterPro" id="IPR010977">
    <property type="entry name" value="Aromatic_deC"/>
</dbReference>
<evidence type="ECO:0000256" key="7">
    <source>
        <dbReference type="RuleBase" id="RU000382"/>
    </source>
</evidence>
<name>A0A0D7AQ49_9AGAR</name>
<feature type="modified residue" description="N6-(pyridoxal phosphate)lysine" evidence="6">
    <location>
        <position position="300"/>
    </location>
</feature>
<dbReference type="InterPro" id="IPR021115">
    <property type="entry name" value="Pyridoxal-P_BS"/>
</dbReference>
<dbReference type="OrthoDB" id="639767at2759"/>
<dbReference type="Gene3D" id="1.20.1340.10">
    <property type="entry name" value="dopa decarboxylase, N-terminal domain"/>
    <property type="match status" value="1"/>
</dbReference>
<dbReference type="InterPro" id="IPR015421">
    <property type="entry name" value="PyrdxlP-dep_Trfase_major"/>
</dbReference>
<dbReference type="Pfam" id="PF00282">
    <property type="entry name" value="Pyridoxal_deC"/>
    <property type="match status" value="1"/>
</dbReference>
<dbReference type="Gene3D" id="3.90.1150.10">
    <property type="entry name" value="Aspartate Aminotransferase, domain 1"/>
    <property type="match status" value="1"/>
</dbReference>
<keyword evidence="4 6" id="KW-0663">Pyridoxal phosphate</keyword>
<sequence>MDIEGFRKAGYQAIDRICDYYYSLQNKPVVPRVEPGYLQQHIPNTAPEKGEKWDVIADDYQKLILPGITHWQHPSWFAYFPTGGSFEAILGDLYATSTPTPGFNWFSGPACSELEAIVMDWITKLFDLDGVFLNSSGIGGGCLQVTASDSALISIVAARSTYMRSHPDVKMEELVIYTTTQTHSLGLKAGLVLGLAVRSLEVTASDCYSLRGHTLRAALEEDLARGRRPFILIATVGTTSSGAIDNLPEIHEVVKDHPSLWVHVDAAWAGVVLSCPEYRAACHLDEINSFANSFCTNFHKWGLVNFDASALWVRDRNRLTEALDITPPYLRTKQSGTGVIEFRNWHLGLGRRFRSLKLWFMLRGFGVEGFQKHIRHSVAMNQAFIKLVNASERFTIVTPPSFALTVLRIEPRAEKLSPEDLNSLNKLFYSKVEERKDIAVTHTILNGTYCIRFCTGSPHTTHAHIEQAFNLLSQTAKEAEEAFLSTK</sequence>
<dbReference type="GO" id="GO:0030170">
    <property type="term" value="F:pyridoxal phosphate binding"/>
    <property type="evidence" value="ECO:0007669"/>
    <property type="project" value="InterPro"/>
</dbReference>
<dbReference type="InterPro" id="IPR015424">
    <property type="entry name" value="PyrdxlP-dep_Trfase"/>
</dbReference>
<comment type="similarity">
    <text evidence="2 7">Belongs to the group II decarboxylase family.</text>
</comment>
<evidence type="ECO:0000256" key="5">
    <source>
        <dbReference type="ARBA" id="ARBA00023239"/>
    </source>
</evidence>
<keyword evidence="3" id="KW-0210">Decarboxylase</keyword>
<reference evidence="8 9" key="1">
    <citation type="journal article" date="2015" name="Fungal Genet. Biol.">
        <title>Evolution of novel wood decay mechanisms in Agaricales revealed by the genome sequences of Fistulina hepatica and Cylindrobasidium torrendii.</title>
        <authorList>
            <person name="Floudas D."/>
            <person name="Held B.W."/>
            <person name="Riley R."/>
            <person name="Nagy L.G."/>
            <person name="Koehler G."/>
            <person name="Ransdell A.S."/>
            <person name="Younus H."/>
            <person name="Chow J."/>
            <person name="Chiniquy J."/>
            <person name="Lipzen A."/>
            <person name="Tritt A."/>
            <person name="Sun H."/>
            <person name="Haridas S."/>
            <person name="LaButti K."/>
            <person name="Ohm R.A."/>
            <person name="Kues U."/>
            <person name="Blanchette R.A."/>
            <person name="Grigoriev I.V."/>
            <person name="Minto R.E."/>
            <person name="Hibbett D.S."/>
        </authorList>
    </citation>
    <scope>NUCLEOTIDE SEQUENCE [LARGE SCALE GENOMIC DNA]</scope>
    <source>
        <strain evidence="8 9">ATCC 64428</strain>
    </source>
</reference>
<evidence type="ECO:0000256" key="2">
    <source>
        <dbReference type="ARBA" id="ARBA00009533"/>
    </source>
</evidence>
<dbReference type="SUPFAM" id="SSF53383">
    <property type="entry name" value="PLP-dependent transferases"/>
    <property type="match status" value="1"/>
</dbReference>
<evidence type="ECO:0000313" key="8">
    <source>
        <dbReference type="EMBL" id="KIY53995.1"/>
    </source>
</evidence>
<dbReference type="PANTHER" id="PTHR11999">
    <property type="entry name" value="GROUP II PYRIDOXAL-5-PHOSPHATE DECARBOXYLASE"/>
    <property type="match status" value="1"/>
</dbReference>
<dbReference type="GO" id="GO:0019752">
    <property type="term" value="P:carboxylic acid metabolic process"/>
    <property type="evidence" value="ECO:0007669"/>
    <property type="project" value="InterPro"/>
</dbReference>
<accession>A0A0D7AQ49</accession>
<dbReference type="EMBL" id="KN881581">
    <property type="protein sequence ID" value="KIY53995.1"/>
    <property type="molecule type" value="Genomic_DNA"/>
</dbReference>
<dbReference type="PROSITE" id="PS00392">
    <property type="entry name" value="DDC_GAD_HDC_YDC"/>
    <property type="match status" value="1"/>
</dbReference>
<dbReference type="Gene3D" id="3.40.640.10">
    <property type="entry name" value="Type I PLP-dependent aspartate aminotransferase-like (Major domain)"/>
    <property type="match status" value="1"/>
</dbReference>
<dbReference type="GO" id="GO:0016831">
    <property type="term" value="F:carboxy-lyase activity"/>
    <property type="evidence" value="ECO:0007669"/>
    <property type="project" value="UniProtKB-KW"/>
</dbReference>
<evidence type="ECO:0000256" key="1">
    <source>
        <dbReference type="ARBA" id="ARBA00001933"/>
    </source>
</evidence>
<keyword evidence="9" id="KW-1185">Reference proteome</keyword>
<keyword evidence="5 7" id="KW-0456">Lyase</keyword>
<dbReference type="InterPro" id="IPR015422">
    <property type="entry name" value="PyrdxlP-dep_Trfase_small"/>
</dbReference>
<dbReference type="PRINTS" id="PR00800">
    <property type="entry name" value="YHDCRBOXLASE"/>
</dbReference>
<comment type="cofactor">
    <cofactor evidence="1 6 7">
        <name>pyridoxal 5'-phosphate</name>
        <dbReference type="ChEBI" id="CHEBI:597326"/>
    </cofactor>
</comment>
<organism evidence="8 9">
    <name type="scientific">Fistulina hepatica ATCC 64428</name>
    <dbReference type="NCBI Taxonomy" id="1128425"/>
    <lineage>
        <taxon>Eukaryota</taxon>
        <taxon>Fungi</taxon>
        <taxon>Dikarya</taxon>
        <taxon>Basidiomycota</taxon>
        <taxon>Agaricomycotina</taxon>
        <taxon>Agaricomycetes</taxon>
        <taxon>Agaricomycetidae</taxon>
        <taxon>Agaricales</taxon>
        <taxon>Fistulinaceae</taxon>
        <taxon>Fistulina</taxon>
    </lineage>
</organism>
<gene>
    <name evidence="8" type="ORF">FISHEDRAFT_68367</name>
</gene>
<proteinExistence type="inferred from homology"/>
<dbReference type="InterPro" id="IPR002129">
    <property type="entry name" value="PyrdxlP-dep_de-COase"/>
</dbReference>
<dbReference type="AlphaFoldDB" id="A0A0D7AQ49"/>
<dbReference type="GO" id="GO:0006520">
    <property type="term" value="P:amino acid metabolic process"/>
    <property type="evidence" value="ECO:0007669"/>
    <property type="project" value="InterPro"/>
</dbReference>
<evidence type="ECO:0000313" key="9">
    <source>
        <dbReference type="Proteomes" id="UP000054144"/>
    </source>
</evidence>
<dbReference type="GO" id="GO:0005737">
    <property type="term" value="C:cytoplasm"/>
    <property type="evidence" value="ECO:0007669"/>
    <property type="project" value="TreeGrafter"/>
</dbReference>
<evidence type="ECO:0008006" key="10">
    <source>
        <dbReference type="Google" id="ProtNLM"/>
    </source>
</evidence>
<dbReference type="PANTHER" id="PTHR11999:SF70">
    <property type="entry name" value="MIP05841P"/>
    <property type="match status" value="1"/>
</dbReference>
<dbReference type="Proteomes" id="UP000054144">
    <property type="component" value="Unassembled WGS sequence"/>
</dbReference>